<dbReference type="Pfam" id="PF12937">
    <property type="entry name" value="F-box-like"/>
    <property type="match status" value="1"/>
</dbReference>
<gene>
    <name evidence="2" type="ORF">ZHD862_LOCUS32128</name>
</gene>
<dbReference type="SUPFAM" id="SSF81383">
    <property type="entry name" value="F-box domain"/>
    <property type="match status" value="1"/>
</dbReference>
<evidence type="ECO:0000313" key="3">
    <source>
        <dbReference type="Proteomes" id="UP000663864"/>
    </source>
</evidence>
<dbReference type="Gene3D" id="2.60.120.200">
    <property type="match status" value="1"/>
</dbReference>
<sequence length="239" mass="27929">MIYSLDDPPNEIIAKIFFYIDGTLPELFIISRTCRHWRAIIVDEWFLQQHFARFCRIHTIGHWQFENASKLGHNSIDITGDDRLSQTGQPQQATCFLGLCLLLDGRSSINIPARDIRQYQIDTFCVSLWVMDTYPRGISWRTAIGSLQHPFNAWLHLGVNLRAVLKNQVMISTGSVHFFCGAPHPMMENTWYHVVAQVSRNKQQLFLNGQLQCSVDMSRRIDAVIDYPQYYRYDERWED</sequence>
<evidence type="ECO:0000313" key="2">
    <source>
        <dbReference type="EMBL" id="CAF1381236.1"/>
    </source>
</evidence>
<accession>A0A815JKU4</accession>
<protein>
    <recommendedName>
        <fullName evidence="1">F-box domain-containing protein</fullName>
    </recommendedName>
</protein>
<dbReference type="InterPro" id="IPR036047">
    <property type="entry name" value="F-box-like_dom_sf"/>
</dbReference>
<dbReference type="SUPFAM" id="SSF49899">
    <property type="entry name" value="Concanavalin A-like lectins/glucanases"/>
    <property type="match status" value="1"/>
</dbReference>
<dbReference type="Gene3D" id="1.20.1280.50">
    <property type="match status" value="1"/>
</dbReference>
<reference evidence="2" key="1">
    <citation type="submission" date="2021-02" db="EMBL/GenBank/DDBJ databases">
        <authorList>
            <person name="Nowell W R."/>
        </authorList>
    </citation>
    <scope>NUCLEOTIDE SEQUENCE</scope>
</reference>
<dbReference type="InterPro" id="IPR013320">
    <property type="entry name" value="ConA-like_dom_sf"/>
</dbReference>
<evidence type="ECO:0000259" key="1">
    <source>
        <dbReference type="Pfam" id="PF12937"/>
    </source>
</evidence>
<dbReference type="AlphaFoldDB" id="A0A815JKU4"/>
<organism evidence="2 3">
    <name type="scientific">Rotaria sordida</name>
    <dbReference type="NCBI Taxonomy" id="392033"/>
    <lineage>
        <taxon>Eukaryota</taxon>
        <taxon>Metazoa</taxon>
        <taxon>Spiralia</taxon>
        <taxon>Gnathifera</taxon>
        <taxon>Rotifera</taxon>
        <taxon>Eurotatoria</taxon>
        <taxon>Bdelloidea</taxon>
        <taxon>Philodinida</taxon>
        <taxon>Philodinidae</taxon>
        <taxon>Rotaria</taxon>
    </lineage>
</organism>
<feature type="domain" description="F-box" evidence="1">
    <location>
        <begin position="9"/>
        <end position="46"/>
    </location>
</feature>
<comment type="caution">
    <text evidence="2">The sequence shown here is derived from an EMBL/GenBank/DDBJ whole genome shotgun (WGS) entry which is preliminary data.</text>
</comment>
<dbReference type="Pfam" id="PF13385">
    <property type="entry name" value="Laminin_G_3"/>
    <property type="match status" value="1"/>
</dbReference>
<proteinExistence type="predicted"/>
<dbReference type="Proteomes" id="UP000663864">
    <property type="component" value="Unassembled WGS sequence"/>
</dbReference>
<dbReference type="EMBL" id="CAJNOT010003395">
    <property type="protein sequence ID" value="CAF1381236.1"/>
    <property type="molecule type" value="Genomic_DNA"/>
</dbReference>
<name>A0A815JKU4_9BILA</name>
<dbReference type="InterPro" id="IPR001810">
    <property type="entry name" value="F-box_dom"/>
</dbReference>